<dbReference type="Proteomes" id="UP000681720">
    <property type="component" value="Unassembled WGS sequence"/>
</dbReference>
<evidence type="ECO:0000313" key="2">
    <source>
        <dbReference type="EMBL" id="CAF4659689.1"/>
    </source>
</evidence>
<name>A0A8S2ZQA9_9BILA</name>
<dbReference type="EMBL" id="CAJOBJ010117415">
    <property type="protein sequence ID" value="CAF4659689.1"/>
    <property type="molecule type" value="Genomic_DNA"/>
</dbReference>
<organism evidence="2 3">
    <name type="scientific">Rotaria magnacalcarata</name>
    <dbReference type="NCBI Taxonomy" id="392030"/>
    <lineage>
        <taxon>Eukaryota</taxon>
        <taxon>Metazoa</taxon>
        <taxon>Spiralia</taxon>
        <taxon>Gnathifera</taxon>
        <taxon>Rotifera</taxon>
        <taxon>Eurotatoria</taxon>
        <taxon>Bdelloidea</taxon>
        <taxon>Philodinida</taxon>
        <taxon>Philodinidae</taxon>
        <taxon>Rotaria</taxon>
    </lineage>
</organism>
<feature type="non-terminal residue" evidence="2">
    <location>
        <position position="1"/>
    </location>
</feature>
<feature type="region of interest" description="Disordered" evidence="1">
    <location>
        <begin position="142"/>
        <end position="162"/>
    </location>
</feature>
<feature type="compositionally biased region" description="Basic and acidic residues" evidence="1">
    <location>
        <begin position="152"/>
        <end position="162"/>
    </location>
</feature>
<protein>
    <submittedName>
        <fullName evidence="2">Uncharacterized protein</fullName>
    </submittedName>
</protein>
<gene>
    <name evidence="2" type="ORF">GIL414_LOCUS41427</name>
</gene>
<comment type="caution">
    <text evidence="2">The sequence shown here is derived from an EMBL/GenBank/DDBJ whole genome shotgun (WGS) entry which is preliminary data.</text>
</comment>
<reference evidence="2" key="1">
    <citation type="submission" date="2021-02" db="EMBL/GenBank/DDBJ databases">
        <authorList>
            <person name="Nowell W R."/>
        </authorList>
    </citation>
    <scope>NUCLEOTIDE SEQUENCE</scope>
</reference>
<dbReference type="AlphaFoldDB" id="A0A8S2ZQA9"/>
<evidence type="ECO:0000313" key="3">
    <source>
        <dbReference type="Proteomes" id="UP000681720"/>
    </source>
</evidence>
<accession>A0A8S2ZQA9</accession>
<sequence>MLEALIEQREGAIEACATIEQEGQILLDYLTEVQSTITPNDTTPSPQFTNLLALIESIRKKTNDLDAIWEKRRLRVELFVQIKHFEIYSREVSHLLDIWSHELVKMQQQQQQQQQQSANSVSSAIIPPALPLALQTLINGTTTTTRHRSHHHSSDRATGKVDDWAQVQEHIHTRVAQVVQRGRDLLS</sequence>
<proteinExistence type="predicted"/>
<evidence type="ECO:0000256" key="1">
    <source>
        <dbReference type="SAM" id="MobiDB-lite"/>
    </source>
</evidence>